<dbReference type="GO" id="GO:0032259">
    <property type="term" value="P:methylation"/>
    <property type="evidence" value="ECO:0007669"/>
    <property type="project" value="UniProtKB-KW"/>
</dbReference>
<dbReference type="Gene3D" id="3.40.50.150">
    <property type="entry name" value="Vaccinia Virus protein VP39"/>
    <property type="match status" value="1"/>
</dbReference>
<evidence type="ECO:0000313" key="2">
    <source>
        <dbReference type="EMBL" id="MFC7331101.1"/>
    </source>
</evidence>
<proteinExistence type="predicted"/>
<sequence length="248" mass="26532">MAEACRQAYGPAAGRLVIPVPDLLSTLGAHQWRVRGVPVRALGRTIHPHYGVFAPTRQEYIDLVAAAPWPRVRTAFDIGTGTGVLAVLLADRGAGRIVATGIEALAAACARDNVGRLGLSGRIRVEQADLIVCNPPWLPGVPASSLDAAVYDAGSRMPRGFLREVPHRLTSGGEAWLVLSDLAERLGLRTRGEPAGMFAAAGRTVAGRLDARPRHRTRRRADPLAENRAAEITSLWRLTRSPRGAGRA</sequence>
<dbReference type="Pfam" id="PF05175">
    <property type="entry name" value="MTS"/>
    <property type="match status" value="1"/>
</dbReference>
<dbReference type="InterPro" id="IPR029063">
    <property type="entry name" value="SAM-dependent_MTases_sf"/>
</dbReference>
<name>A0ABW2KP92_9ACTN</name>
<gene>
    <name evidence="2" type="ORF">ACFQRF_25515</name>
</gene>
<dbReference type="CDD" id="cd02440">
    <property type="entry name" value="AdoMet_MTases"/>
    <property type="match status" value="1"/>
</dbReference>
<dbReference type="InterPro" id="IPR007848">
    <property type="entry name" value="Small_mtfrase_dom"/>
</dbReference>
<organism evidence="2 3">
    <name type="scientific">Marinactinospora rubrisoli</name>
    <dbReference type="NCBI Taxonomy" id="2715399"/>
    <lineage>
        <taxon>Bacteria</taxon>
        <taxon>Bacillati</taxon>
        <taxon>Actinomycetota</taxon>
        <taxon>Actinomycetes</taxon>
        <taxon>Streptosporangiales</taxon>
        <taxon>Nocardiopsidaceae</taxon>
        <taxon>Marinactinospora</taxon>
    </lineage>
</organism>
<comment type="caution">
    <text evidence="2">The sequence shown here is derived from an EMBL/GenBank/DDBJ whole genome shotgun (WGS) entry which is preliminary data.</text>
</comment>
<evidence type="ECO:0000313" key="3">
    <source>
        <dbReference type="Proteomes" id="UP001596540"/>
    </source>
</evidence>
<keyword evidence="2" id="KW-0489">Methyltransferase</keyword>
<feature type="domain" description="Methyltransferase small" evidence="1">
    <location>
        <begin position="70"/>
        <end position="180"/>
    </location>
</feature>
<keyword evidence="2" id="KW-0808">Transferase</keyword>
<evidence type="ECO:0000259" key="1">
    <source>
        <dbReference type="Pfam" id="PF05175"/>
    </source>
</evidence>
<dbReference type="Proteomes" id="UP001596540">
    <property type="component" value="Unassembled WGS sequence"/>
</dbReference>
<dbReference type="RefSeq" id="WP_379873738.1">
    <property type="nucleotide sequence ID" value="NZ_JBHTBH010000015.1"/>
</dbReference>
<accession>A0ABW2KP92</accession>
<keyword evidence="3" id="KW-1185">Reference proteome</keyword>
<reference evidence="3" key="1">
    <citation type="journal article" date="2019" name="Int. J. Syst. Evol. Microbiol.">
        <title>The Global Catalogue of Microorganisms (GCM) 10K type strain sequencing project: providing services to taxonomists for standard genome sequencing and annotation.</title>
        <authorList>
            <consortium name="The Broad Institute Genomics Platform"/>
            <consortium name="The Broad Institute Genome Sequencing Center for Infectious Disease"/>
            <person name="Wu L."/>
            <person name="Ma J."/>
        </authorList>
    </citation>
    <scope>NUCLEOTIDE SEQUENCE [LARGE SCALE GENOMIC DNA]</scope>
    <source>
        <strain evidence="3">CGMCC 4.7382</strain>
    </source>
</reference>
<protein>
    <submittedName>
        <fullName evidence="2">Methyltransferase</fullName>
    </submittedName>
</protein>
<dbReference type="SUPFAM" id="SSF53335">
    <property type="entry name" value="S-adenosyl-L-methionine-dependent methyltransferases"/>
    <property type="match status" value="1"/>
</dbReference>
<dbReference type="PROSITE" id="PS00092">
    <property type="entry name" value="N6_MTASE"/>
    <property type="match status" value="1"/>
</dbReference>
<dbReference type="EMBL" id="JBHTBH010000015">
    <property type="protein sequence ID" value="MFC7331101.1"/>
    <property type="molecule type" value="Genomic_DNA"/>
</dbReference>
<dbReference type="InterPro" id="IPR002052">
    <property type="entry name" value="DNA_methylase_N6_adenine_CS"/>
</dbReference>
<dbReference type="GO" id="GO:0008168">
    <property type="term" value="F:methyltransferase activity"/>
    <property type="evidence" value="ECO:0007669"/>
    <property type="project" value="UniProtKB-KW"/>
</dbReference>